<evidence type="ECO:0000259" key="2">
    <source>
        <dbReference type="SMART" id="SM00822"/>
    </source>
</evidence>
<gene>
    <name evidence="3" type="ORF">UFOPK3402_01749</name>
</gene>
<dbReference type="GO" id="GO:0016616">
    <property type="term" value="F:oxidoreductase activity, acting on the CH-OH group of donors, NAD or NADP as acceptor"/>
    <property type="evidence" value="ECO:0007669"/>
    <property type="project" value="TreeGrafter"/>
</dbReference>
<dbReference type="InterPro" id="IPR036291">
    <property type="entry name" value="NAD(P)-bd_dom_sf"/>
</dbReference>
<dbReference type="NCBIfam" id="NF005559">
    <property type="entry name" value="PRK07231.1"/>
    <property type="match status" value="1"/>
</dbReference>
<dbReference type="GO" id="GO:0030497">
    <property type="term" value="P:fatty acid elongation"/>
    <property type="evidence" value="ECO:0007669"/>
    <property type="project" value="TreeGrafter"/>
</dbReference>
<dbReference type="AlphaFoldDB" id="A0A6J7EQF6"/>
<evidence type="ECO:0000256" key="1">
    <source>
        <dbReference type="ARBA" id="ARBA00006484"/>
    </source>
</evidence>
<name>A0A6J7EQF6_9ZZZZ</name>
<dbReference type="Pfam" id="PF13561">
    <property type="entry name" value="adh_short_C2"/>
    <property type="match status" value="1"/>
</dbReference>
<dbReference type="PRINTS" id="PR00080">
    <property type="entry name" value="SDRFAMILY"/>
</dbReference>
<comment type="similarity">
    <text evidence="1">Belongs to the short-chain dehydrogenases/reductases (SDR) family.</text>
</comment>
<dbReference type="SMART" id="SM00822">
    <property type="entry name" value="PKS_KR"/>
    <property type="match status" value="1"/>
</dbReference>
<dbReference type="InterPro" id="IPR002347">
    <property type="entry name" value="SDR_fam"/>
</dbReference>
<dbReference type="EMBL" id="CAFBLS010000269">
    <property type="protein sequence ID" value="CAB4885396.1"/>
    <property type="molecule type" value="Genomic_DNA"/>
</dbReference>
<dbReference type="Gene3D" id="3.40.50.720">
    <property type="entry name" value="NAD(P)-binding Rossmann-like Domain"/>
    <property type="match status" value="1"/>
</dbReference>
<dbReference type="InterPro" id="IPR020904">
    <property type="entry name" value="Sc_DH/Rdtase_CS"/>
</dbReference>
<dbReference type="SUPFAM" id="SSF51735">
    <property type="entry name" value="NAD(P)-binding Rossmann-fold domains"/>
    <property type="match status" value="1"/>
</dbReference>
<dbReference type="FunFam" id="3.40.50.720:FF:000084">
    <property type="entry name" value="Short-chain dehydrogenase reductase"/>
    <property type="match status" value="1"/>
</dbReference>
<sequence>MTTSIPLGTEMFSLAGKSVLLTGAGGAIGSVLARSLAACGARIGLQDITESKVLGLAAEIEAAGGTALTFGSDLSSTDACVSLIADAQAAMGSINVLVNCAGINRRKPIDDVTPDDFDAIVAVNMRAVFFLSQAVHPIMKAQGGGTIVNISSLSARYSFNTISVYAATKAAVTSMTRSFAREWVADGIRVNCIEPAVVQTEFTAPLWDDPKRSVWFQEFTPMGRLAQPHELVGAVVYLASDASSYVTGQSITIEGGILAGADWDANQGD</sequence>
<feature type="domain" description="Ketoreductase" evidence="2">
    <location>
        <begin position="17"/>
        <end position="196"/>
    </location>
</feature>
<reference evidence="3" key="1">
    <citation type="submission" date="2020-05" db="EMBL/GenBank/DDBJ databases">
        <authorList>
            <person name="Chiriac C."/>
            <person name="Salcher M."/>
            <person name="Ghai R."/>
            <person name="Kavagutti S V."/>
        </authorList>
    </citation>
    <scope>NUCLEOTIDE SEQUENCE</scope>
</reference>
<proteinExistence type="inferred from homology"/>
<organism evidence="3">
    <name type="scientific">freshwater metagenome</name>
    <dbReference type="NCBI Taxonomy" id="449393"/>
    <lineage>
        <taxon>unclassified sequences</taxon>
        <taxon>metagenomes</taxon>
        <taxon>ecological metagenomes</taxon>
    </lineage>
</organism>
<dbReference type="InterPro" id="IPR057326">
    <property type="entry name" value="KR_dom"/>
</dbReference>
<dbReference type="PRINTS" id="PR00081">
    <property type="entry name" value="GDHRDH"/>
</dbReference>
<dbReference type="PROSITE" id="PS00061">
    <property type="entry name" value="ADH_SHORT"/>
    <property type="match status" value="1"/>
</dbReference>
<accession>A0A6J7EQF6</accession>
<evidence type="ECO:0000313" key="3">
    <source>
        <dbReference type="EMBL" id="CAB4885396.1"/>
    </source>
</evidence>
<dbReference type="PANTHER" id="PTHR42760">
    <property type="entry name" value="SHORT-CHAIN DEHYDROGENASES/REDUCTASES FAMILY MEMBER"/>
    <property type="match status" value="1"/>
</dbReference>
<dbReference type="PANTHER" id="PTHR42760:SF135">
    <property type="entry name" value="BLL7886 PROTEIN"/>
    <property type="match status" value="1"/>
</dbReference>
<protein>
    <submittedName>
        <fullName evidence="3">Unannotated protein</fullName>
    </submittedName>
</protein>